<evidence type="ECO:0000256" key="4">
    <source>
        <dbReference type="ARBA" id="ARBA00023136"/>
    </source>
</evidence>
<dbReference type="AlphaFoldDB" id="A0A521E175"/>
<evidence type="ECO:0000313" key="8">
    <source>
        <dbReference type="Proteomes" id="UP000317484"/>
    </source>
</evidence>
<evidence type="ECO:0000256" key="3">
    <source>
        <dbReference type="ARBA" id="ARBA00022989"/>
    </source>
</evidence>
<sequence>MVQQGSASTTGPAEAPAGGRLSGGLVATLAGGGLLGAFIAQNTQDVTLQFLFWSFTWPLWLFTVVVAVLGAVLWIGLGVLRRHRRRVARRAARDD</sequence>
<feature type="transmembrane region" description="Helical" evidence="5">
    <location>
        <begin position="21"/>
        <end position="39"/>
    </location>
</feature>
<keyword evidence="8" id="KW-1185">Reference proteome</keyword>
<organism evidence="7 8">
    <name type="scientific">Geodermatophilus aquaeductus</name>
    <dbReference type="NCBI Taxonomy" id="1564161"/>
    <lineage>
        <taxon>Bacteria</taxon>
        <taxon>Bacillati</taxon>
        <taxon>Actinomycetota</taxon>
        <taxon>Actinomycetes</taxon>
        <taxon>Geodermatophilales</taxon>
        <taxon>Geodermatophilaceae</taxon>
        <taxon>Geodermatophilus</taxon>
    </lineage>
</organism>
<reference evidence="7 8" key="1">
    <citation type="submission" date="2017-05" db="EMBL/GenBank/DDBJ databases">
        <authorList>
            <person name="Varghese N."/>
            <person name="Submissions S."/>
        </authorList>
    </citation>
    <scope>NUCLEOTIDE SEQUENCE [LARGE SCALE GENOMIC DNA]</scope>
    <source>
        <strain evidence="7 8">DSM 46834</strain>
    </source>
</reference>
<name>A0A521E175_9ACTN</name>
<accession>A0A521E175</accession>
<evidence type="ECO:0000313" key="7">
    <source>
        <dbReference type="EMBL" id="SMO77727.1"/>
    </source>
</evidence>
<proteinExistence type="predicted"/>
<dbReference type="GO" id="GO:0005886">
    <property type="term" value="C:plasma membrane"/>
    <property type="evidence" value="ECO:0007669"/>
    <property type="project" value="InterPro"/>
</dbReference>
<dbReference type="EMBL" id="FXTJ01000004">
    <property type="protein sequence ID" value="SMO77727.1"/>
    <property type="molecule type" value="Genomic_DNA"/>
</dbReference>
<dbReference type="Pfam" id="PF06305">
    <property type="entry name" value="LapA_dom"/>
    <property type="match status" value="1"/>
</dbReference>
<dbReference type="Proteomes" id="UP000317484">
    <property type="component" value="Unassembled WGS sequence"/>
</dbReference>
<keyword evidence="1" id="KW-1003">Cell membrane</keyword>
<evidence type="ECO:0000256" key="1">
    <source>
        <dbReference type="ARBA" id="ARBA00022475"/>
    </source>
</evidence>
<dbReference type="RefSeq" id="WP_142458735.1">
    <property type="nucleotide sequence ID" value="NZ_FXTJ01000004.1"/>
</dbReference>
<feature type="domain" description="Lipopolysaccharide assembly protein A" evidence="6">
    <location>
        <begin position="41"/>
        <end position="93"/>
    </location>
</feature>
<dbReference type="InterPro" id="IPR010445">
    <property type="entry name" value="LapA_dom"/>
</dbReference>
<evidence type="ECO:0000256" key="2">
    <source>
        <dbReference type="ARBA" id="ARBA00022692"/>
    </source>
</evidence>
<keyword evidence="3 5" id="KW-1133">Transmembrane helix</keyword>
<evidence type="ECO:0000256" key="5">
    <source>
        <dbReference type="SAM" id="Phobius"/>
    </source>
</evidence>
<keyword evidence="4 5" id="KW-0472">Membrane</keyword>
<protein>
    <recommendedName>
        <fullName evidence="6">Lipopolysaccharide assembly protein A domain-containing protein</fullName>
    </recommendedName>
</protein>
<feature type="transmembrane region" description="Helical" evidence="5">
    <location>
        <begin position="59"/>
        <end position="80"/>
    </location>
</feature>
<gene>
    <name evidence="7" type="ORF">SAMN06273567_104121</name>
</gene>
<evidence type="ECO:0000259" key="6">
    <source>
        <dbReference type="Pfam" id="PF06305"/>
    </source>
</evidence>
<keyword evidence="2 5" id="KW-0812">Transmembrane</keyword>